<organism evidence="1 2">
    <name type="scientific">Ditylenchus destructor</name>
    <dbReference type="NCBI Taxonomy" id="166010"/>
    <lineage>
        <taxon>Eukaryota</taxon>
        <taxon>Metazoa</taxon>
        <taxon>Ecdysozoa</taxon>
        <taxon>Nematoda</taxon>
        <taxon>Chromadorea</taxon>
        <taxon>Rhabditida</taxon>
        <taxon>Tylenchina</taxon>
        <taxon>Tylenchomorpha</taxon>
        <taxon>Sphaerularioidea</taxon>
        <taxon>Anguinidae</taxon>
        <taxon>Anguininae</taxon>
        <taxon>Ditylenchus</taxon>
    </lineage>
</organism>
<name>A0AAD4N391_9BILA</name>
<protein>
    <submittedName>
        <fullName evidence="1">Uncharacterized protein</fullName>
    </submittedName>
</protein>
<comment type="caution">
    <text evidence="1">The sequence shown here is derived from an EMBL/GenBank/DDBJ whole genome shotgun (WGS) entry which is preliminary data.</text>
</comment>
<dbReference type="Proteomes" id="UP001201812">
    <property type="component" value="Unassembled WGS sequence"/>
</dbReference>
<evidence type="ECO:0000313" key="2">
    <source>
        <dbReference type="Proteomes" id="UP001201812"/>
    </source>
</evidence>
<keyword evidence="2" id="KW-1185">Reference proteome</keyword>
<gene>
    <name evidence="1" type="ORF">DdX_10792</name>
</gene>
<accession>A0AAD4N391</accession>
<evidence type="ECO:0000313" key="1">
    <source>
        <dbReference type="EMBL" id="KAI1710119.1"/>
    </source>
</evidence>
<sequence>MEASTKNRITTSSNANILKCFTKKERVYDRETCQSFRSAVESGSATTKTVNGPDLLCLMKKTCMQTLITMKSFEFSSGEIKAAIDDVLQECHLLPARVDTIRQYLQQIVYGDSKFDPDDVIHSTVDAKYLHSLMASFRNALVSNLRKRLNSVGIVENRFEQGNVDRLEFERKG</sequence>
<reference evidence="1" key="1">
    <citation type="submission" date="2022-01" db="EMBL/GenBank/DDBJ databases">
        <title>Genome Sequence Resource for Two Populations of Ditylenchus destructor, the Migratory Endoparasitic Phytonematode.</title>
        <authorList>
            <person name="Zhang H."/>
            <person name="Lin R."/>
            <person name="Xie B."/>
        </authorList>
    </citation>
    <scope>NUCLEOTIDE SEQUENCE</scope>
    <source>
        <strain evidence="1">BazhouSP</strain>
    </source>
</reference>
<proteinExistence type="predicted"/>
<dbReference type="AlphaFoldDB" id="A0AAD4N391"/>
<dbReference type="EMBL" id="JAKKPZ010000027">
    <property type="protein sequence ID" value="KAI1710119.1"/>
    <property type="molecule type" value="Genomic_DNA"/>
</dbReference>